<reference evidence="2" key="1">
    <citation type="journal article" date="2014" name="J. Bacteriol.">
        <title>Genomic and proteomic studies on Plesiomonas shigelloides lipopolysaccharide core biosynthesis.</title>
        <authorList>
            <person name="Aquilini E."/>
            <person name="Merino S."/>
            <person name="Regue M."/>
            <person name="Tomas J.M."/>
        </authorList>
    </citation>
    <scope>NUCLEOTIDE SEQUENCE</scope>
    <source>
        <strain evidence="2">CNCTC 113/92</strain>
    </source>
</reference>
<protein>
    <submittedName>
        <fullName evidence="2">WapD</fullName>
    </submittedName>
</protein>
<dbReference type="InterPro" id="IPR001173">
    <property type="entry name" value="Glyco_trans_2-like"/>
</dbReference>
<accession>V5TDX0</accession>
<dbReference type="Pfam" id="PF00535">
    <property type="entry name" value="Glycos_transf_2"/>
    <property type="match status" value="1"/>
</dbReference>
<evidence type="ECO:0000259" key="1">
    <source>
        <dbReference type="Pfam" id="PF00535"/>
    </source>
</evidence>
<name>V5TDX0_PLESH</name>
<organism evidence="2">
    <name type="scientific">Plesiomonas shigelloides</name>
    <name type="common">Aeromonas shigelloides</name>
    <dbReference type="NCBI Taxonomy" id="703"/>
    <lineage>
        <taxon>Bacteria</taxon>
        <taxon>Pseudomonadati</taxon>
        <taxon>Pseudomonadota</taxon>
        <taxon>Gammaproteobacteria</taxon>
        <taxon>Enterobacterales</taxon>
        <taxon>Enterobacteriaceae</taxon>
        <taxon>Plesiomonas</taxon>
    </lineage>
</organism>
<sequence length="313" mass="35790">MEQCILSVIIAAHNAGNYIEECLASLDDSLEKLPEKYTVEAIIINDTSSDNTLEKINNYKELNFIKRVFSVEFKNVGKVRRFAFTKCSGKYITVLDSDDALSKNSITLIMDYLVSGKYDLIMTPLNEIIGNNKIKQTTSSLDKIKKLNNSEACTFFLKQKEVQGHLIGKFIKTENLSVMHFPEISCYEDMITTSYAVEKSTVALYINSKIYLYRKRDGSTSHDRDGSKILKMQYVLEQMSNIFKKPESKPMLDALWVKLASDILSRSGGKLKIPEEIKTRVKCINLIAFLMNINIRMSRKKALIKLRIKLDDF</sequence>
<proteinExistence type="predicted"/>
<dbReference type="Gene3D" id="3.90.550.10">
    <property type="entry name" value="Spore Coat Polysaccharide Biosynthesis Protein SpsA, Chain A"/>
    <property type="match status" value="1"/>
</dbReference>
<dbReference type="EMBL" id="KF648556">
    <property type="protein sequence ID" value="AHB62744.1"/>
    <property type="molecule type" value="Genomic_DNA"/>
</dbReference>
<dbReference type="SUPFAM" id="SSF53448">
    <property type="entry name" value="Nucleotide-diphospho-sugar transferases"/>
    <property type="match status" value="1"/>
</dbReference>
<dbReference type="PANTHER" id="PTHR22916">
    <property type="entry name" value="GLYCOSYLTRANSFERASE"/>
    <property type="match status" value="1"/>
</dbReference>
<dbReference type="GO" id="GO:0016758">
    <property type="term" value="F:hexosyltransferase activity"/>
    <property type="evidence" value="ECO:0007669"/>
    <property type="project" value="UniProtKB-ARBA"/>
</dbReference>
<feature type="domain" description="Glycosyltransferase 2-like" evidence="1">
    <location>
        <begin position="7"/>
        <end position="140"/>
    </location>
</feature>
<dbReference type="AlphaFoldDB" id="V5TDX0"/>
<dbReference type="CDD" id="cd00761">
    <property type="entry name" value="Glyco_tranf_GTA_type"/>
    <property type="match status" value="1"/>
</dbReference>
<evidence type="ECO:0000313" key="2">
    <source>
        <dbReference type="EMBL" id="AHB62744.1"/>
    </source>
</evidence>
<dbReference type="InterPro" id="IPR029044">
    <property type="entry name" value="Nucleotide-diphossugar_trans"/>
</dbReference>